<evidence type="ECO:0008006" key="3">
    <source>
        <dbReference type="Google" id="ProtNLM"/>
    </source>
</evidence>
<dbReference type="AlphaFoldDB" id="A0A543GAU8"/>
<dbReference type="EMBL" id="VFPH01000001">
    <property type="protein sequence ID" value="TQM43216.1"/>
    <property type="molecule type" value="Genomic_DNA"/>
</dbReference>
<comment type="caution">
    <text evidence="1">The sequence shown here is derived from an EMBL/GenBank/DDBJ whole genome shotgun (WGS) entry which is preliminary data.</text>
</comment>
<evidence type="ECO:0000313" key="1">
    <source>
        <dbReference type="EMBL" id="TQM43216.1"/>
    </source>
</evidence>
<reference evidence="1 2" key="1">
    <citation type="submission" date="2019-06" db="EMBL/GenBank/DDBJ databases">
        <title>Sequencing the genomes of 1000 actinobacteria strains.</title>
        <authorList>
            <person name="Klenk H.-P."/>
        </authorList>
    </citation>
    <scope>NUCLEOTIDE SEQUENCE [LARGE SCALE GENOMIC DNA]</scope>
    <source>
        <strain evidence="1 2">DSM 45511</strain>
    </source>
</reference>
<dbReference type="Proteomes" id="UP000319818">
    <property type="component" value="Unassembled WGS sequence"/>
</dbReference>
<accession>A0A543GAU8</accession>
<organism evidence="1 2">
    <name type="scientific">Pseudonocardia cypriaca</name>
    <dbReference type="NCBI Taxonomy" id="882449"/>
    <lineage>
        <taxon>Bacteria</taxon>
        <taxon>Bacillati</taxon>
        <taxon>Actinomycetota</taxon>
        <taxon>Actinomycetes</taxon>
        <taxon>Pseudonocardiales</taxon>
        <taxon>Pseudonocardiaceae</taxon>
        <taxon>Pseudonocardia</taxon>
    </lineage>
</organism>
<protein>
    <recommendedName>
        <fullName evidence="3">PE family protein</fullName>
    </recommendedName>
</protein>
<gene>
    <name evidence="1" type="ORF">FB388_0558</name>
</gene>
<dbReference type="RefSeq" id="WP_142096418.1">
    <property type="nucleotide sequence ID" value="NZ_VFPH01000001.1"/>
</dbReference>
<proteinExistence type="predicted"/>
<sequence length="107" mass="12280">MPDMLRVDPHRLTAAREAYDKALDELEPQLDHLLNAGFIRTPWLGDNVSNEVVARYNSMVMKSDLGTYQAMRRYGIELKAIRDQFAQMEQAYLAAEAANARLPRRVE</sequence>
<name>A0A543GAU8_9PSEU</name>
<evidence type="ECO:0000313" key="2">
    <source>
        <dbReference type="Proteomes" id="UP000319818"/>
    </source>
</evidence>
<keyword evidence="2" id="KW-1185">Reference proteome</keyword>